<name>A0A556MUA6_9SPHI</name>
<dbReference type="InterPro" id="IPR039743">
    <property type="entry name" value="6GAL/EXGAL"/>
</dbReference>
<dbReference type="Proteomes" id="UP000318733">
    <property type="component" value="Unassembled WGS sequence"/>
</dbReference>
<dbReference type="GO" id="GO:0045493">
    <property type="term" value="P:xylan catabolic process"/>
    <property type="evidence" value="ECO:0007669"/>
    <property type="project" value="UniProtKB-KW"/>
</dbReference>
<keyword evidence="3" id="KW-0119">Carbohydrate metabolism</keyword>
<dbReference type="InterPro" id="IPR013780">
    <property type="entry name" value="Glyco_hydro_b"/>
</dbReference>
<dbReference type="Pfam" id="PF14587">
    <property type="entry name" value="Glyco_hydr_30_2"/>
    <property type="match status" value="1"/>
</dbReference>
<dbReference type="PANTHER" id="PTHR42767">
    <property type="entry name" value="ENDO-BETA-1,6-GALACTANASE"/>
    <property type="match status" value="1"/>
</dbReference>
<evidence type="ECO:0000313" key="4">
    <source>
        <dbReference type="Proteomes" id="UP000318733"/>
    </source>
</evidence>
<organism evidence="3 4">
    <name type="scientific">Mucilaginibacter corticis</name>
    <dbReference type="NCBI Taxonomy" id="2597670"/>
    <lineage>
        <taxon>Bacteria</taxon>
        <taxon>Pseudomonadati</taxon>
        <taxon>Bacteroidota</taxon>
        <taxon>Sphingobacteriia</taxon>
        <taxon>Sphingobacteriales</taxon>
        <taxon>Sphingobacteriaceae</taxon>
        <taxon>Mucilaginibacter</taxon>
    </lineage>
</organism>
<dbReference type="RefSeq" id="WP_144246964.1">
    <property type="nucleotide sequence ID" value="NZ_VLPK01000001.1"/>
</dbReference>
<dbReference type="SUPFAM" id="SSF51445">
    <property type="entry name" value="(Trans)glycosidases"/>
    <property type="match status" value="1"/>
</dbReference>
<accession>A0A556MUA6</accession>
<dbReference type="Gene3D" id="3.20.20.80">
    <property type="entry name" value="Glycosidases"/>
    <property type="match status" value="1"/>
</dbReference>
<dbReference type="OrthoDB" id="9806701at2"/>
<sequence length="509" mass="56089">MRFTLTKALLLIFCVVSTVRFAKAQVKDVVIDIDLSKTYQTIDNFGASDAWECQFVGNWPDAKRNQIADLLFSRDIDKDGSPKGIGLTLWRFNIGAGSTQQGNASGIRDEWRRAESFLNTEGTYNWQNQAGQMWFLKAAKKRGVKQFLGFSNSPPVQFTTNGKAYATGGKTNIAADKYDDFGTYLANVVKGVEQVSNIKFDYISPVNEPQWDWSDGGQEGCPYTNTEIAGLVRSISKTFVSNKISSKIIIGESGQIDYLYAKSNKPAKGNQVKDFFSPGGANYIGGLPNVSNTITSHSYFTTSPIQEAVRRRKDLANTISTIKGLNFWQSEYCILGDNSGEINGSKRDLGMTSALYMASVIHTDLTVANASAWQWWTAISVSDYKDGLIYIDKNKTDGNYYPAKMLWALGNYSRFIKPGALRVDARVQSSAENKSVLVSAFKNGVNLTVVIINPNAEDVKFRLNTNAAKVKFDKVYITSADKDLKAGNISGDDATITARSVTTFTGIIK</sequence>
<feature type="signal peptide" evidence="1">
    <location>
        <begin position="1"/>
        <end position="24"/>
    </location>
</feature>
<keyword evidence="3" id="KW-0858">Xylan degradation</keyword>
<keyword evidence="3" id="KW-0378">Hydrolase</keyword>
<dbReference type="PANTHER" id="PTHR42767:SF1">
    <property type="entry name" value="ENDO-BETA-1,6-GALACTANASE-LIKE DOMAIN-CONTAINING PROTEIN"/>
    <property type="match status" value="1"/>
</dbReference>
<keyword evidence="3" id="KW-0624">Polysaccharide degradation</keyword>
<keyword evidence="1" id="KW-0732">Signal</keyword>
<keyword evidence="4" id="KW-1185">Reference proteome</keyword>
<dbReference type="EMBL" id="VLPK01000001">
    <property type="protein sequence ID" value="TSJ43399.1"/>
    <property type="molecule type" value="Genomic_DNA"/>
</dbReference>
<dbReference type="SUPFAM" id="SSF51011">
    <property type="entry name" value="Glycosyl hydrolase domain"/>
    <property type="match status" value="1"/>
</dbReference>
<feature type="chain" id="PRO_5021721783" evidence="1">
    <location>
        <begin position="25"/>
        <end position="509"/>
    </location>
</feature>
<evidence type="ECO:0000256" key="1">
    <source>
        <dbReference type="SAM" id="SignalP"/>
    </source>
</evidence>
<gene>
    <name evidence="3" type="ORF">FO440_04185</name>
</gene>
<dbReference type="AlphaFoldDB" id="A0A556MUA6"/>
<dbReference type="InterPro" id="IPR039514">
    <property type="entry name" value="6GAL-like"/>
</dbReference>
<proteinExistence type="predicted"/>
<evidence type="ECO:0000259" key="2">
    <source>
        <dbReference type="Pfam" id="PF14587"/>
    </source>
</evidence>
<evidence type="ECO:0000313" key="3">
    <source>
        <dbReference type="EMBL" id="TSJ43399.1"/>
    </source>
</evidence>
<dbReference type="GO" id="GO:0004553">
    <property type="term" value="F:hydrolase activity, hydrolyzing O-glycosyl compounds"/>
    <property type="evidence" value="ECO:0007669"/>
    <property type="project" value="InterPro"/>
</dbReference>
<feature type="domain" description="Endo-beta-1,6-galactanase-like" evidence="2">
    <location>
        <begin position="29"/>
        <end position="390"/>
    </location>
</feature>
<dbReference type="Gene3D" id="2.60.40.1180">
    <property type="entry name" value="Golgi alpha-mannosidase II"/>
    <property type="match status" value="1"/>
</dbReference>
<comment type="caution">
    <text evidence="3">The sequence shown here is derived from an EMBL/GenBank/DDBJ whole genome shotgun (WGS) entry which is preliminary data.</text>
</comment>
<reference evidence="3 4" key="1">
    <citation type="submission" date="2019-07" db="EMBL/GenBank/DDBJ databases">
        <authorList>
            <person name="Huq M.A."/>
        </authorList>
    </citation>
    <scope>NUCLEOTIDE SEQUENCE [LARGE SCALE GENOMIC DNA]</scope>
    <source>
        <strain evidence="3 4">MAH-19</strain>
    </source>
</reference>
<dbReference type="InterPro" id="IPR017853">
    <property type="entry name" value="GH"/>
</dbReference>
<protein>
    <submittedName>
        <fullName evidence="3">Xylanase</fullName>
    </submittedName>
</protein>
<keyword evidence="3" id="KW-0326">Glycosidase</keyword>